<sequence length="222" mass="25131">MEAVNSMRSLSTFNYVPTMRCESSRRHVLLSCRVEVTKGTGGPAKGTMTTLWEKMPNRPAKWPEVGWRTLQLRPHRTQLTLSTRPGSKRKNRPQGLQKELPRGGTLPSTPQLWSAHAVRSDEGHPMLRKPQLMTAAPKSHNAQKYCEFHELNSYTTAERRELKKALHELADKGGSRSLRKEHDLSCAEPREKECSTEIVATIASRYAEGITQAEWKAQMRGT</sequence>
<gene>
    <name evidence="2" type="ORF">Cgig2_031554</name>
</gene>
<evidence type="ECO:0000256" key="1">
    <source>
        <dbReference type="SAM" id="MobiDB-lite"/>
    </source>
</evidence>
<dbReference type="EMBL" id="JAKOGI010000917">
    <property type="protein sequence ID" value="KAJ8429254.1"/>
    <property type="molecule type" value="Genomic_DNA"/>
</dbReference>
<dbReference type="OrthoDB" id="1752268at2759"/>
<proteinExistence type="predicted"/>
<dbReference type="Proteomes" id="UP001153076">
    <property type="component" value="Unassembled WGS sequence"/>
</dbReference>
<comment type="caution">
    <text evidence="2">The sequence shown here is derived from an EMBL/GenBank/DDBJ whole genome shotgun (WGS) entry which is preliminary data.</text>
</comment>
<organism evidence="2 3">
    <name type="scientific">Carnegiea gigantea</name>
    <dbReference type="NCBI Taxonomy" id="171969"/>
    <lineage>
        <taxon>Eukaryota</taxon>
        <taxon>Viridiplantae</taxon>
        <taxon>Streptophyta</taxon>
        <taxon>Embryophyta</taxon>
        <taxon>Tracheophyta</taxon>
        <taxon>Spermatophyta</taxon>
        <taxon>Magnoliopsida</taxon>
        <taxon>eudicotyledons</taxon>
        <taxon>Gunneridae</taxon>
        <taxon>Pentapetalae</taxon>
        <taxon>Caryophyllales</taxon>
        <taxon>Cactineae</taxon>
        <taxon>Cactaceae</taxon>
        <taxon>Cactoideae</taxon>
        <taxon>Echinocereeae</taxon>
        <taxon>Carnegiea</taxon>
    </lineage>
</organism>
<dbReference type="AlphaFoldDB" id="A0A9Q1Q572"/>
<keyword evidence="3" id="KW-1185">Reference proteome</keyword>
<name>A0A9Q1Q572_9CARY</name>
<evidence type="ECO:0000313" key="3">
    <source>
        <dbReference type="Proteomes" id="UP001153076"/>
    </source>
</evidence>
<protein>
    <submittedName>
        <fullName evidence="2">Uncharacterized protein</fullName>
    </submittedName>
</protein>
<evidence type="ECO:0000313" key="2">
    <source>
        <dbReference type="EMBL" id="KAJ8429254.1"/>
    </source>
</evidence>
<feature type="region of interest" description="Disordered" evidence="1">
    <location>
        <begin position="75"/>
        <end position="110"/>
    </location>
</feature>
<reference evidence="2" key="1">
    <citation type="submission" date="2022-04" db="EMBL/GenBank/DDBJ databases">
        <title>Carnegiea gigantea Genome sequencing and assembly v2.</title>
        <authorList>
            <person name="Copetti D."/>
            <person name="Sanderson M.J."/>
            <person name="Burquez A."/>
            <person name="Wojciechowski M.F."/>
        </authorList>
    </citation>
    <scope>NUCLEOTIDE SEQUENCE</scope>
    <source>
        <strain evidence="2">SGP5-SGP5p</strain>
        <tissue evidence="2">Aerial part</tissue>
    </source>
</reference>
<accession>A0A9Q1Q572</accession>